<keyword evidence="8 13" id="KW-0548">Nucleotidyltransferase</keyword>
<reference evidence="16" key="1">
    <citation type="submission" date="2021-02" db="EMBL/GenBank/DDBJ databases">
        <authorList>
            <person name="Nowell W R."/>
        </authorList>
    </citation>
    <scope>NUCLEOTIDE SEQUENCE</scope>
</reference>
<protein>
    <recommendedName>
        <fullName evidence="4 13">Threonylcarbamoyl-AMP synthase</fullName>
        <shortName evidence="13">TC-AMP synthase</shortName>
        <ecNumber evidence="3 13">2.7.7.87</ecNumber>
    </recommendedName>
    <alternativeName>
        <fullName evidence="11 13">L-threonylcarbamoyladenylate synthase</fullName>
    </alternativeName>
</protein>
<feature type="binding site" evidence="14">
    <location>
        <position position="49"/>
    </location>
    <ligand>
        <name>ATP</name>
        <dbReference type="ChEBI" id="CHEBI:30616"/>
    </ligand>
</feature>
<evidence type="ECO:0000256" key="13">
    <source>
        <dbReference type="PIRNR" id="PIRNR004930"/>
    </source>
</evidence>
<feature type="binding site" evidence="14">
    <location>
        <position position="112"/>
    </location>
    <ligand>
        <name>L-threonine</name>
        <dbReference type="ChEBI" id="CHEBI:57926"/>
    </ligand>
</feature>
<dbReference type="GO" id="GO:0003725">
    <property type="term" value="F:double-stranded RNA binding"/>
    <property type="evidence" value="ECO:0007669"/>
    <property type="project" value="UniProtKB-UniRule"/>
</dbReference>
<dbReference type="PROSITE" id="PS51163">
    <property type="entry name" value="YRDC"/>
    <property type="match status" value="1"/>
</dbReference>
<dbReference type="NCBIfam" id="TIGR00057">
    <property type="entry name" value="L-threonylcarbamoyladenylate synthase"/>
    <property type="match status" value="1"/>
</dbReference>
<keyword evidence="9 13" id="KW-0547">Nucleotide-binding</keyword>
<feature type="binding site" evidence="14">
    <location>
        <position position="187"/>
    </location>
    <ligand>
        <name>ATP</name>
        <dbReference type="ChEBI" id="CHEBI:30616"/>
    </ligand>
</feature>
<evidence type="ECO:0000256" key="6">
    <source>
        <dbReference type="ARBA" id="ARBA00022679"/>
    </source>
</evidence>
<accession>A0A819B7U8</accession>
<feature type="binding site" evidence="14">
    <location>
        <position position="134"/>
    </location>
    <ligand>
        <name>ATP</name>
        <dbReference type="ChEBI" id="CHEBI:30616"/>
    </ligand>
</feature>
<keyword evidence="5 13" id="KW-0963">Cytoplasm</keyword>
<feature type="binding site" evidence="14">
    <location>
        <position position="173"/>
    </location>
    <ligand>
        <name>L-threonine</name>
        <dbReference type="ChEBI" id="CHEBI:57926"/>
    </ligand>
</feature>
<dbReference type="EMBL" id="CAJOBF010000300">
    <property type="protein sequence ID" value="CAF3793973.1"/>
    <property type="molecule type" value="Genomic_DNA"/>
</dbReference>
<dbReference type="SUPFAM" id="SSF55821">
    <property type="entry name" value="YrdC/RibB"/>
    <property type="match status" value="1"/>
</dbReference>
<dbReference type="PANTHER" id="PTHR17490">
    <property type="entry name" value="SUA5"/>
    <property type="match status" value="1"/>
</dbReference>
<evidence type="ECO:0000256" key="14">
    <source>
        <dbReference type="PIRSR" id="PIRSR004930-1"/>
    </source>
</evidence>
<dbReference type="GO" id="GO:0000049">
    <property type="term" value="F:tRNA binding"/>
    <property type="evidence" value="ECO:0007669"/>
    <property type="project" value="TreeGrafter"/>
</dbReference>
<evidence type="ECO:0000256" key="9">
    <source>
        <dbReference type="ARBA" id="ARBA00022741"/>
    </source>
</evidence>
<feature type="binding site" evidence="14">
    <location>
        <position position="132"/>
    </location>
    <ligand>
        <name>L-threonine</name>
        <dbReference type="ChEBI" id="CHEBI:57926"/>
    </ligand>
</feature>
<dbReference type="PANTHER" id="PTHR17490:SF16">
    <property type="entry name" value="THREONYLCARBAMOYL-AMP SYNTHASE"/>
    <property type="match status" value="1"/>
</dbReference>
<dbReference type="FunFam" id="3.90.870.10:FF:000009">
    <property type="entry name" value="Threonylcarbamoyl-AMP synthase, putative"/>
    <property type="match status" value="1"/>
</dbReference>
<dbReference type="InterPro" id="IPR010923">
    <property type="entry name" value="T(6)A37_SUA5"/>
</dbReference>
<keyword evidence="10 13" id="KW-0067">ATP-binding</keyword>
<sequence>MEDMEIIAKAAKIINAGGLVSFPTETVYGLGANAFSQEACLKIYEAKGRPSNNPLIVHVTGLEQAEELAIFNKDAYLLNKLWPGPLTMVLPKKNNSKLAACVTAGLDTVAIRVPAHKVAKDLILQSGVPIAAPSANKSGYLSATSHEHVKDSFKNDEIFIIESESKTLYGLESTIIDLSTSVPTILRFGFVTKQVIEQIISKEVAIATKSSAIKAPGMMHLHYAPTTPIRINAKSLEEGEVGLNFGNSQLDNKGSLNLSHEGNLIDAAANLFSYLHILDNYAKKNSIKKIAVAPIPNESIGLAINDRLTRAVNI</sequence>
<evidence type="ECO:0000313" key="16">
    <source>
        <dbReference type="EMBL" id="CAF3793973.1"/>
    </source>
</evidence>
<comment type="subcellular location">
    <subcellularLocation>
        <location evidence="1 13">Cytoplasm</location>
    </subcellularLocation>
</comment>
<evidence type="ECO:0000313" key="17">
    <source>
        <dbReference type="Proteomes" id="UP000663842"/>
    </source>
</evidence>
<evidence type="ECO:0000259" key="15">
    <source>
        <dbReference type="PROSITE" id="PS51163"/>
    </source>
</evidence>
<feature type="binding site" evidence="14">
    <location>
        <position position="53"/>
    </location>
    <ligand>
        <name>ATP</name>
        <dbReference type="ChEBI" id="CHEBI:30616"/>
    </ligand>
</feature>
<comment type="caution">
    <text evidence="16">The sequence shown here is derived from an EMBL/GenBank/DDBJ whole genome shotgun (WGS) entry which is preliminary data.</text>
</comment>
<evidence type="ECO:0000256" key="8">
    <source>
        <dbReference type="ARBA" id="ARBA00022695"/>
    </source>
</evidence>
<dbReference type="GO" id="GO:0006450">
    <property type="term" value="P:regulation of translational fidelity"/>
    <property type="evidence" value="ECO:0007669"/>
    <property type="project" value="TreeGrafter"/>
</dbReference>
<dbReference type="InterPro" id="IPR038385">
    <property type="entry name" value="Sua5/YwlC_C"/>
</dbReference>
<dbReference type="InterPro" id="IPR017945">
    <property type="entry name" value="DHBP_synth_RibB-like_a/b_dom"/>
</dbReference>
<dbReference type="Gene3D" id="3.40.50.11030">
    <property type="entry name" value="Threonylcarbamoyl-AMP synthase, C-terminal domain"/>
    <property type="match status" value="1"/>
</dbReference>
<evidence type="ECO:0000256" key="11">
    <source>
        <dbReference type="ARBA" id="ARBA00029774"/>
    </source>
</evidence>
<keyword evidence="6 13" id="KW-0808">Transferase</keyword>
<dbReference type="GO" id="GO:0005737">
    <property type="term" value="C:cytoplasm"/>
    <property type="evidence" value="ECO:0007669"/>
    <property type="project" value="UniProtKB-SubCell"/>
</dbReference>
<evidence type="ECO:0000256" key="4">
    <source>
        <dbReference type="ARBA" id="ARBA00015492"/>
    </source>
</evidence>
<dbReference type="Gene3D" id="3.90.870.10">
    <property type="entry name" value="DHBP synthase"/>
    <property type="match status" value="1"/>
</dbReference>
<dbReference type="InterPro" id="IPR006070">
    <property type="entry name" value="Sua5-like_dom"/>
</dbReference>
<comment type="function">
    <text evidence="13">Required for the formation of a threonylcarbamoyl group on adenosine at position 37 (t(6)A37) in tRNAs that read codons beginning with adenine.</text>
</comment>
<feature type="binding site" evidence="14">
    <location>
        <position position="108"/>
    </location>
    <ligand>
        <name>ATP</name>
        <dbReference type="ChEBI" id="CHEBI:30616"/>
    </ligand>
</feature>
<dbReference type="EC" id="2.7.7.87" evidence="3 13"/>
<evidence type="ECO:0000256" key="1">
    <source>
        <dbReference type="ARBA" id="ARBA00004496"/>
    </source>
</evidence>
<proteinExistence type="inferred from homology"/>
<feature type="binding site" evidence="14">
    <location>
        <position position="58"/>
    </location>
    <ligand>
        <name>L-threonine</name>
        <dbReference type="ChEBI" id="CHEBI:57926"/>
    </ligand>
</feature>
<dbReference type="Proteomes" id="UP000663842">
    <property type="component" value="Unassembled WGS sequence"/>
</dbReference>
<feature type="binding site" evidence="14">
    <location>
        <position position="223"/>
    </location>
    <ligand>
        <name>ATP</name>
        <dbReference type="ChEBI" id="CHEBI:30616"/>
    </ligand>
</feature>
<dbReference type="GO" id="GO:0005524">
    <property type="term" value="F:ATP binding"/>
    <property type="evidence" value="ECO:0007669"/>
    <property type="project" value="UniProtKB-UniRule"/>
</dbReference>
<evidence type="ECO:0000256" key="2">
    <source>
        <dbReference type="ARBA" id="ARBA00007663"/>
    </source>
</evidence>
<dbReference type="GO" id="GO:0008033">
    <property type="term" value="P:tRNA processing"/>
    <property type="evidence" value="ECO:0007669"/>
    <property type="project" value="UniProtKB-KW"/>
</dbReference>
<evidence type="ECO:0000256" key="12">
    <source>
        <dbReference type="ARBA" id="ARBA00048366"/>
    </source>
</evidence>
<feature type="domain" description="YrdC-like" evidence="15">
    <location>
        <begin position="4"/>
        <end position="191"/>
    </location>
</feature>
<dbReference type="GO" id="GO:0061710">
    <property type="term" value="F:L-threonylcarbamoyladenylate synthase"/>
    <property type="evidence" value="ECO:0007669"/>
    <property type="project" value="UniProtKB-EC"/>
</dbReference>
<evidence type="ECO:0000256" key="7">
    <source>
        <dbReference type="ARBA" id="ARBA00022694"/>
    </source>
</evidence>
<feature type="binding site" evidence="14">
    <location>
        <position position="142"/>
    </location>
    <ligand>
        <name>L-threonine</name>
        <dbReference type="ChEBI" id="CHEBI:57926"/>
    </ligand>
</feature>
<feature type="binding site" evidence="14">
    <location>
        <position position="26"/>
    </location>
    <ligand>
        <name>L-threonine</name>
        <dbReference type="ChEBI" id="CHEBI:57926"/>
    </ligand>
</feature>
<comment type="catalytic activity">
    <reaction evidence="12 13">
        <text>L-threonine + hydrogencarbonate + ATP = L-threonylcarbamoyladenylate + diphosphate + H2O</text>
        <dbReference type="Rhea" id="RHEA:36407"/>
        <dbReference type="ChEBI" id="CHEBI:15377"/>
        <dbReference type="ChEBI" id="CHEBI:17544"/>
        <dbReference type="ChEBI" id="CHEBI:30616"/>
        <dbReference type="ChEBI" id="CHEBI:33019"/>
        <dbReference type="ChEBI" id="CHEBI:57926"/>
        <dbReference type="ChEBI" id="CHEBI:73682"/>
        <dbReference type="EC" id="2.7.7.87"/>
    </reaction>
</comment>
<dbReference type="Pfam" id="PF03481">
    <property type="entry name" value="Sua5_C"/>
    <property type="match status" value="1"/>
</dbReference>
<dbReference type="InterPro" id="IPR050156">
    <property type="entry name" value="TC-AMP_synthase_SUA5"/>
</dbReference>
<gene>
    <name evidence="16" type="ORF">UXM345_LOCUS4405</name>
</gene>
<keyword evidence="7 13" id="KW-0819">tRNA processing</keyword>
<organism evidence="16 17">
    <name type="scientific">Rotaria magnacalcarata</name>
    <dbReference type="NCBI Taxonomy" id="392030"/>
    <lineage>
        <taxon>Eukaryota</taxon>
        <taxon>Metazoa</taxon>
        <taxon>Spiralia</taxon>
        <taxon>Gnathifera</taxon>
        <taxon>Rotifera</taxon>
        <taxon>Eurotatoria</taxon>
        <taxon>Bdelloidea</taxon>
        <taxon>Philodinida</taxon>
        <taxon>Philodinidae</taxon>
        <taxon>Rotaria</taxon>
    </lineage>
</organism>
<evidence type="ECO:0000256" key="10">
    <source>
        <dbReference type="ARBA" id="ARBA00022840"/>
    </source>
</evidence>
<dbReference type="AlphaFoldDB" id="A0A819B7U8"/>
<evidence type="ECO:0000256" key="3">
    <source>
        <dbReference type="ARBA" id="ARBA00012584"/>
    </source>
</evidence>
<evidence type="ECO:0000256" key="5">
    <source>
        <dbReference type="ARBA" id="ARBA00022490"/>
    </source>
</evidence>
<dbReference type="Pfam" id="PF01300">
    <property type="entry name" value="Sua5_yciO_yrdC"/>
    <property type="match status" value="1"/>
</dbReference>
<comment type="similarity">
    <text evidence="2 13">Belongs to the SUA5 family.</text>
</comment>
<name>A0A819B7U8_9BILA</name>
<dbReference type="InterPro" id="IPR005145">
    <property type="entry name" value="Sua5_C"/>
</dbReference>
<dbReference type="PIRSF" id="PIRSF004930">
    <property type="entry name" value="Tln_factor_SUA5"/>
    <property type="match status" value="1"/>
</dbReference>